<accession>A0A7J7L9B5</accession>
<dbReference type="OrthoDB" id="1934728at2759"/>
<dbReference type="AlphaFoldDB" id="A0A7J7L9B5"/>
<dbReference type="EMBL" id="JACGCM010002525">
    <property type="protein sequence ID" value="KAF6139193.1"/>
    <property type="molecule type" value="Genomic_DNA"/>
</dbReference>
<sequence>MSTIGRIYYTSQNSGEKYYLWLLLTVVKGLTSFQSLRIVNNVVYKTFKLECAAMGLLEDDKEWIYYFDEFVAMHTGYQLRMLFCIILAECNPIDPQQLWNRLVLG</sequence>
<keyword evidence="2" id="KW-1185">Reference proteome</keyword>
<dbReference type="Proteomes" id="UP000541444">
    <property type="component" value="Unassembled WGS sequence"/>
</dbReference>
<protein>
    <submittedName>
        <fullName evidence="1">Uncharacterized protein</fullName>
    </submittedName>
</protein>
<dbReference type="PANTHER" id="PTHR10492:SF95">
    <property type="entry name" value="HELITRON HELICASE-LIKE DOMAIN-CONTAINING PROTEIN"/>
    <property type="match status" value="1"/>
</dbReference>
<dbReference type="PANTHER" id="PTHR10492">
    <property type="match status" value="1"/>
</dbReference>
<evidence type="ECO:0000313" key="2">
    <source>
        <dbReference type="Proteomes" id="UP000541444"/>
    </source>
</evidence>
<comment type="caution">
    <text evidence="1">The sequence shown here is derived from an EMBL/GenBank/DDBJ whole genome shotgun (WGS) entry which is preliminary data.</text>
</comment>
<proteinExistence type="predicted"/>
<reference evidence="1 2" key="1">
    <citation type="journal article" date="2020" name="IScience">
        <title>Genome Sequencing of the Endangered Kingdonia uniflora (Circaeasteraceae, Ranunculales) Reveals Potential Mechanisms of Evolutionary Specialization.</title>
        <authorList>
            <person name="Sun Y."/>
            <person name="Deng T."/>
            <person name="Zhang A."/>
            <person name="Moore M.J."/>
            <person name="Landis J.B."/>
            <person name="Lin N."/>
            <person name="Zhang H."/>
            <person name="Zhang X."/>
            <person name="Huang J."/>
            <person name="Zhang X."/>
            <person name="Sun H."/>
            <person name="Wang H."/>
        </authorList>
    </citation>
    <scope>NUCLEOTIDE SEQUENCE [LARGE SCALE GENOMIC DNA]</scope>
    <source>
        <strain evidence="1">TB1705</strain>
        <tissue evidence="1">Leaf</tissue>
    </source>
</reference>
<organism evidence="1 2">
    <name type="scientific">Kingdonia uniflora</name>
    <dbReference type="NCBI Taxonomy" id="39325"/>
    <lineage>
        <taxon>Eukaryota</taxon>
        <taxon>Viridiplantae</taxon>
        <taxon>Streptophyta</taxon>
        <taxon>Embryophyta</taxon>
        <taxon>Tracheophyta</taxon>
        <taxon>Spermatophyta</taxon>
        <taxon>Magnoliopsida</taxon>
        <taxon>Ranunculales</taxon>
        <taxon>Circaeasteraceae</taxon>
        <taxon>Kingdonia</taxon>
    </lineage>
</organism>
<evidence type="ECO:0000313" key="1">
    <source>
        <dbReference type="EMBL" id="KAF6139193.1"/>
    </source>
</evidence>
<gene>
    <name evidence="1" type="ORF">GIB67_040340</name>
</gene>
<name>A0A7J7L9B5_9MAGN</name>